<dbReference type="AlphaFoldDB" id="A0A369K9W5"/>
<dbReference type="Gene3D" id="2.130.10.10">
    <property type="entry name" value="YVTN repeat-like/Quinoprotein amine dehydrogenase"/>
    <property type="match status" value="1"/>
</dbReference>
<evidence type="ECO:0000256" key="1">
    <source>
        <dbReference type="ARBA" id="ARBA00008075"/>
    </source>
</evidence>
<keyword evidence="3" id="KW-0677">Repeat</keyword>
<dbReference type="InterPro" id="IPR001680">
    <property type="entry name" value="WD40_rpt"/>
</dbReference>
<dbReference type="Proteomes" id="UP000076154">
    <property type="component" value="Unassembled WGS sequence"/>
</dbReference>
<dbReference type="EMBL" id="LUEZ02000010">
    <property type="protein sequence ID" value="RDB28613.1"/>
    <property type="molecule type" value="Genomic_DNA"/>
</dbReference>
<dbReference type="PANTHER" id="PTHR10253">
    <property type="entry name" value="POLYCOMB PROTEIN"/>
    <property type="match status" value="1"/>
</dbReference>
<comment type="caution">
    <text evidence="7">The sequence shown here is derived from an EMBL/GenBank/DDBJ whole genome shotgun (WGS) entry which is preliminary data.</text>
</comment>
<keyword evidence="8" id="KW-1185">Reference proteome</keyword>
<dbReference type="InterPro" id="IPR051243">
    <property type="entry name" value="PcG_WD-repeat"/>
</dbReference>
<reference evidence="7" key="1">
    <citation type="submission" date="2018-04" db="EMBL/GenBank/DDBJ databases">
        <title>Whole genome sequencing of Hypsizygus marmoreus.</title>
        <authorList>
            <person name="Choi I.-G."/>
            <person name="Min B."/>
            <person name="Kim J.-G."/>
            <person name="Kim S."/>
            <person name="Oh Y.-L."/>
            <person name="Kong W.-S."/>
            <person name="Park H."/>
            <person name="Jeong J."/>
            <person name="Song E.-S."/>
        </authorList>
    </citation>
    <scope>NUCLEOTIDE SEQUENCE [LARGE SCALE GENOMIC DNA]</scope>
    <source>
        <strain evidence="7">51987-8</strain>
    </source>
</reference>
<evidence type="ECO:0000256" key="5">
    <source>
        <dbReference type="ARBA" id="ARBA00023163"/>
    </source>
</evidence>
<dbReference type="PROSITE" id="PS50082">
    <property type="entry name" value="WD_REPEATS_2"/>
    <property type="match status" value="1"/>
</dbReference>
<proteinExistence type="inferred from homology"/>
<evidence type="ECO:0000313" key="8">
    <source>
        <dbReference type="Proteomes" id="UP000076154"/>
    </source>
</evidence>
<keyword evidence="4" id="KW-0805">Transcription regulation</keyword>
<dbReference type="SUPFAM" id="SSF50978">
    <property type="entry name" value="WD40 repeat-like"/>
    <property type="match status" value="1"/>
</dbReference>
<evidence type="ECO:0000256" key="4">
    <source>
        <dbReference type="ARBA" id="ARBA00023015"/>
    </source>
</evidence>
<evidence type="ECO:0000256" key="6">
    <source>
        <dbReference type="PROSITE-ProRule" id="PRU00221"/>
    </source>
</evidence>
<sequence length="514" mass="57815">MAQHSLPWYKDRTQPPPFSITKKFQSNRSSPAPFRTLAFFPWSEDSLQTLWNGSLHTPEKAKEWNDMIADFSDAVAVGGRRKMYIFFTRQPRPPICVKLPEDQSDFKPLPTDCVHVAWTLNPDAHDEPLVIFSYSNLVYIYNVARKGIASYLRGHGGAITSIAVHPITVNLFCTTSRDYSTRIYDLRLKPQQLQSNYNPPWPPGTEASRAGAAHGLHMTESEGSGIGRCIIVLMGGRSGGHQAAVLGAAFHSHLPIIATCGLDRVVKIWFVPPASHEMLTREDKPLFSSSRVHKARVLSITWLHHDLLLTHSAPALMKERVDDIDSKETYLEPGQLVVWRWLGMDRFFPPDKTDVRQSVLRGCASDYQESASFKIISALSFPSVPTQYITPMLHVYQSSSHDPVVLFTYPKSTSITMFNVIHLQPRKPPPFPLDEASLVENTERMHLIDVAGKDPRVEDLPPEVSGWELRTTSNPESDDSERLMDCAMGMNGDMIMGVGAKGTVWIWTRRQVNK</sequence>
<organism evidence="7 8">
    <name type="scientific">Hypsizygus marmoreus</name>
    <name type="common">White beech mushroom</name>
    <name type="synonym">Agaricus marmoreus</name>
    <dbReference type="NCBI Taxonomy" id="39966"/>
    <lineage>
        <taxon>Eukaryota</taxon>
        <taxon>Fungi</taxon>
        <taxon>Dikarya</taxon>
        <taxon>Basidiomycota</taxon>
        <taxon>Agaricomycotina</taxon>
        <taxon>Agaricomycetes</taxon>
        <taxon>Agaricomycetidae</taxon>
        <taxon>Agaricales</taxon>
        <taxon>Tricholomatineae</taxon>
        <taxon>Lyophyllaceae</taxon>
        <taxon>Hypsizygus</taxon>
    </lineage>
</organism>
<dbReference type="SMART" id="SM00320">
    <property type="entry name" value="WD40"/>
    <property type="match status" value="3"/>
</dbReference>
<protein>
    <submittedName>
        <fullName evidence="7">Polycomb group protein FIE1</fullName>
    </submittedName>
</protein>
<dbReference type="InterPro" id="IPR015943">
    <property type="entry name" value="WD40/YVTN_repeat-like_dom_sf"/>
</dbReference>
<evidence type="ECO:0000256" key="3">
    <source>
        <dbReference type="ARBA" id="ARBA00022737"/>
    </source>
</evidence>
<keyword evidence="2 6" id="KW-0853">WD repeat</keyword>
<keyword evidence="5" id="KW-0804">Transcription</keyword>
<dbReference type="OrthoDB" id="7318948at2759"/>
<dbReference type="InParanoid" id="A0A369K9W5"/>
<dbReference type="InterPro" id="IPR036322">
    <property type="entry name" value="WD40_repeat_dom_sf"/>
</dbReference>
<dbReference type="Pfam" id="PF00400">
    <property type="entry name" value="WD40"/>
    <property type="match status" value="2"/>
</dbReference>
<dbReference type="STRING" id="39966.A0A369K9W5"/>
<name>A0A369K9W5_HYPMA</name>
<evidence type="ECO:0000256" key="2">
    <source>
        <dbReference type="ARBA" id="ARBA00022574"/>
    </source>
</evidence>
<accession>A0A369K9W5</accession>
<gene>
    <name evidence="7" type="primary">FIE1</name>
    <name evidence="7" type="ORF">Hypma_015584</name>
</gene>
<evidence type="ECO:0000313" key="7">
    <source>
        <dbReference type="EMBL" id="RDB28613.1"/>
    </source>
</evidence>
<comment type="similarity">
    <text evidence="1">Belongs to the WD repeat ESC family.</text>
</comment>
<feature type="repeat" description="WD" evidence="6">
    <location>
        <begin position="238"/>
        <end position="269"/>
    </location>
</feature>